<dbReference type="PROSITE" id="PS01124">
    <property type="entry name" value="HTH_ARAC_FAMILY_2"/>
    <property type="match status" value="1"/>
</dbReference>
<proteinExistence type="predicted"/>
<dbReference type="EMBL" id="BX640430">
    <property type="protein sequence ID" value="CAE37791.1"/>
    <property type="molecule type" value="Genomic_DNA"/>
</dbReference>
<evidence type="ECO:0000256" key="2">
    <source>
        <dbReference type="ARBA" id="ARBA00023125"/>
    </source>
</evidence>
<dbReference type="Pfam" id="PF12833">
    <property type="entry name" value="HTH_18"/>
    <property type="match status" value="1"/>
</dbReference>
<evidence type="ECO:0000313" key="7">
    <source>
        <dbReference type="Proteomes" id="UP000001421"/>
    </source>
</evidence>
<evidence type="ECO:0000256" key="3">
    <source>
        <dbReference type="ARBA" id="ARBA00023163"/>
    </source>
</evidence>
<dbReference type="InterPro" id="IPR020449">
    <property type="entry name" value="Tscrpt_reg_AraC-type_HTH"/>
</dbReference>
<dbReference type="PANTHER" id="PTHR47893">
    <property type="entry name" value="REGULATORY PROTEIN PCHR"/>
    <property type="match status" value="1"/>
</dbReference>
<dbReference type="GO" id="GO:0003700">
    <property type="term" value="F:DNA-binding transcription factor activity"/>
    <property type="evidence" value="ECO:0007669"/>
    <property type="project" value="InterPro"/>
</dbReference>
<dbReference type="HOGENOM" id="CLU_052345_1_1_4"/>
<accession>Q7W7L8</accession>
<dbReference type="InterPro" id="IPR018062">
    <property type="entry name" value="HTH_AraC-typ_CS"/>
</dbReference>
<keyword evidence="3" id="KW-0804">Transcription</keyword>
<dbReference type="SUPFAM" id="SSF46689">
    <property type="entry name" value="Homeodomain-like"/>
    <property type="match status" value="2"/>
</dbReference>
<evidence type="ECO:0000256" key="4">
    <source>
        <dbReference type="SAM" id="MobiDB-lite"/>
    </source>
</evidence>
<dbReference type="InterPro" id="IPR018060">
    <property type="entry name" value="HTH_AraC"/>
</dbReference>
<feature type="domain" description="HTH araC/xylS-type" evidence="5">
    <location>
        <begin position="246"/>
        <end position="344"/>
    </location>
</feature>
<dbReference type="GO" id="GO:0043565">
    <property type="term" value="F:sequence-specific DNA binding"/>
    <property type="evidence" value="ECO:0007669"/>
    <property type="project" value="InterPro"/>
</dbReference>
<dbReference type="InterPro" id="IPR053142">
    <property type="entry name" value="PchR_regulatory_protein"/>
</dbReference>
<dbReference type="PANTHER" id="PTHR47893:SF1">
    <property type="entry name" value="REGULATORY PROTEIN PCHR"/>
    <property type="match status" value="1"/>
</dbReference>
<evidence type="ECO:0000313" key="6">
    <source>
        <dbReference type="EMBL" id="CAE37791.1"/>
    </source>
</evidence>
<keyword evidence="2" id="KW-0238">DNA-binding</keyword>
<name>Q7W7L8_BORPA</name>
<keyword evidence="1" id="KW-0805">Transcription regulation</keyword>
<dbReference type="Proteomes" id="UP000001421">
    <property type="component" value="Chromosome"/>
</dbReference>
<feature type="region of interest" description="Disordered" evidence="4">
    <location>
        <begin position="1"/>
        <end position="21"/>
    </location>
</feature>
<dbReference type="SMART" id="SM00342">
    <property type="entry name" value="HTH_ARAC"/>
    <property type="match status" value="1"/>
</dbReference>
<dbReference type="InterPro" id="IPR009057">
    <property type="entry name" value="Homeodomain-like_sf"/>
</dbReference>
<dbReference type="PROSITE" id="PS00041">
    <property type="entry name" value="HTH_ARAC_FAMILY_1"/>
    <property type="match status" value="1"/>
</dbReference>
<dbReference type="Gene3D" id="1.10.10.60">
    <property type="entry name" value="Homeodomain-like"/>
    <property type="match status" value="1"/>
</dbReference>
<evidence type="ECO:0000256" key="1">
    <source>
        <dbReference type="ARBA" id="ARBA00023015"/>
    </source>
</evidence>
<dbReference type="KEGG" id="bpa:BPP2496"/>
<organism evidence="6 7">
    <name type="scientific">Bordetella parapertussis (strain 12822 / ATCC BAA-587 / NCTC 13253)</name>
    <dbReference type="NCBI Taxonomy" id="257311"/>
    <lineage>
        <taxon>Bacteria</taxon>
        <taxon>Pseudomonadati</taxon>
        <taxon>Pseudomonadota</taxon>
        <taxon>Betaproteobacteria</taxon>
        <taxon>Burkholderiales</taxon>
        <taxon>Alcaligenaceae</taxon>
        <taxon>Bordetella</taxon>
    </lineage>
</organism>
<protein>
    <submittedName>
        <fullName evidence="6">Transcriptional regulator</fullName>
    </submittedName>
</protein>
<dbReference type="PRINTS" id="PR00032">
    <property type="entry name" value="HTHARAC"/>
</dbReference>
<gene>
    <name evidence="6" type="ordered locus">BPP2496</name>
</gene>
<dbReference type="AlphaFoldDB" id="Q7W7L8"/>
<sequence length="345" mass="36808">MHYRHSFMTQTPPRAPRGGAGAGAALVAGQTLIDLSRHSAARYYLSVPGKERPVFQGVFDTSEVAPGVVVHRVDIRDLQGAAVRAELKPGLRLALTIGGSADVSIGHCRLPRGPQGGDGVQGALVAVAAPATFARQSRRGDIERTVSLAFSHDWLARRLGADGAALAAFAQRHLAMHCWPASAQAITLAEQMLRPPALAPALWRLYLESRALDLLVEGFDGLEAGAGAAPQAGRGGLARRDFLRMARIRELLESGEADAWSLEEIARHACLSVNTLQRHFRAAWGMTVFECLRGARLTRARLGLERDGLSVAQAACLAGYTSAANFATAFRRAFGVTPGQLRARG</sequence>
<reference evidence="6 7" key="1">
    <citation type="journal article" date="2003" name="Nat. Genet.">
        <title>Comparative analysis of the genome sequences of Bordetella pertussis, Bordetella parapertussis and Bordetella bronchiseptica.</title>
        <authorList>
            <person name="Parkhill J."/>
            <person name="Sebaihia M."/>
            <person name="Preston A."/>
            <person name="Murphy L.D."/>
            <person name="Thomson N.R."/>
            <person name="Harris D.E."/>
            <person name="Holden M.T.G."/>
            <person name="Churcher C.M."/>
            <person name="Bentley S.D."/>
            <person name="Mungall K.L."/>
            <person name="Cerdeno-Tarraga A.-M."/>
            <person name="Temple L."/>
            <person name="James K.D."/>
            <person name="Harris B."/>
            <person name="Quail M.A."/>
            <person name="Achtman M."/>
            <person name="Atkin R."/>
            <person name="Baker S."/>
            <person name="Basham D."/>
            <person name="Bason N."/>
            <person name="Cherevach I."/>
            <person name="Chillingworth T."/>
            <person name="Collins M."/>
            <person name="Cronin A."/>
            <person name="Davis P."/>
            <person name="Doggett J."/>
            <person name="Feltwell T."/>
            <person name="Goble A."/>
            <person name="Hamlin N."/>
            <person name="Hauser H."/>
            <person name="Holroyd S."/>
            <person name="Jagels K."/>
            <person name="Leather S."/>
            <person name="Moule S."/>
            <person name="Norberczak H."/>
            <person name="O'Neil S."/>
            <person name="Ormond D."/>
            <person name="Price C."/>
            <person name="Rabbinowitsch E."/>
            <person name="Rutter S."/>
            <person name="Sanders M."/>
            <person name="Saunders D."/>
            <person name="Seeger K."/>
            <person name="Sharp S."/>
            <person name="Simmonds M."/>
            <person name="Skelton J."/>
            <person name="Squares R."/>
            <person name="Squares S."/>
            <person name="Stevens K."/>
            <person name="Unwin L."/>
            <person name="Whitehead S."/>
            <person name="Barrell B.G."/>
            <person name="Maskell D.J."/>
        </authorList>
    </citation>
    <scope>NUCLEOTIDE SEQUENCE [LARGE SCALE GENOMIC DNA]</scope>
    <source>
        <strain evidence="6 7">12822 / ATCC BAA-587 / NCTC 13253</strain>
    </source>
</reference>
<evidence type="ECO:0000259" key="5">
    <source>
        <dbReference type="PROSITE" id="PS01124"/>
    </source>
</evidence>